<reference evidence="2" key="1">
    <citation type="journal article" date="2017" name="Mycologia">
        <title>Fusarium algeriense, sp. nov., a novel toxigenic crown rot pathogen of durum wheat from Algeria is nested in the Fusarium burgessii species complex.</title>
        <authorList>
            <person name="Laraba I."/>
            <person name="Keddad A."/>
            <person name="Boureghda H."/>
            <person name="Abdallah N."/>
            <person name="Vaughan M.M."/>
            <person name="Proctor R.H."/>
            <person name="Busman M."/>
            <person name="O'Donnell K."/>
        </authorList>
    </citation>
    <scope>NUCLEOTIDE SEQUENCE</scope>
    <source>
        <strain evidence="2">NRRL 25174</strain>
    </source>
</reference>
<reference evidence="2" key="2">
    <citation type="submission" date="2020-02" db="EMBL/GenBank/DDBJ databases">
        <title>Identification and distribution of gene clusters putatively required for synthesis of sphingolipid metabolism inhibitors in phylogenetically diverse species of the filamentous fungus Fusarium.</title>
        <authorList>
            <person name="Kim H.-S."/>
            <person name="Busman M."/>
            <person name="Brown D.W."/>
            <person name="Divon H."/>
            <person name="Uhlig S."/>
            <person name="Proctor R.H."/>
        </authorList>
    </citation>
    <scope>NUCLEOTIDE SEQUENCE</scope>
    <source>
        <strain evidence="2">NRRL 25174</strain>
    </source>
</reference>
<dbReference type="OrthoDB" id="5099597at2759"/>
<proteinExistence type="predicted"/>
<evidence type="ECO:0000256" key="1">
    <source>
        <dbReference type="SAM" id="Coils"/>
    </source>
</evidence>
<comment type="caution">
    <text evidence="2">The sequence shown here is derived from an EMBL/GenBank/DDBJ whole genome shotgun (WGS) entry which is preliminary data.</text>
</comment>
<dbReference type="EMBL" id="PVQB02000248">
    <property type="protein sequence ID" value="KAF4340092.1"/>
    <property type="molecule type" value="Genomic_DNA"/>
</dbReference>
<feature type="coiled-coil region" evidence="1">
    <location>
        <begin position="155"/>
        <end position="189"/>
    </location>
</feature>
<keyword evidence="1" id="KW-0175">Coiled coil</keyword>
<dbReference type="Proteomes" id="UP000730481">
    <property type="component" value="Unassembled WGS sequence"/>
</dbReference>
<keyword evidence="3" id="KW-1185">Reference proteome</keyword>
<protein>
    <submittedName>
        <fullName evidence="2">Uncharacterized protein</fullName>
    </submittedName>
</protein>
<accession>A0A9P5DWL4</accession>
<evidence type="ECO:0000313" key="2">
    <source>
        <dbReference type="EMBL" id="KAF4340092.1"/>
    </source>
</evidence>
<dbReference type="AlphaFoldDB" id="A0A9P5DWL4"/>
<name>A0A9P5DWL4_9HYPO</name>
<evidence type="ECO:0000313" key="3">
    <source>
        <dbReference type="Proteomes" id="UP000730481"/>
    </source>
</evidence>
<gene>
    <name evidence="2" type="ORF">FBEOM_5952</name>
</gene>
<organism evidence="2 3">
    <name type="scientific">Fusarium beomiforme</name>
    <dbReference type="NCBI Taxonomy" id="44412"/>
    <lineage>
        <taxon>Eukaryota</taxon>
        <taxon>Fungi</taxon>
        <taxon>Dikarya</taxon>
        <taxon>Ascomycota</taxon>
        <taxon>Pezizomycotina</taxon>
        <taxon>Sordariomycetes</taxon>
        <taxon>Hypocreomycetidae</taxon>
        <taxon>Hypocreales</taxon>
        <taxon>Nectriaceae</taxon>
        <taxon>Fusarium</taxon>
        <taxon>Fusarium burgessii species complex</taxon>
    </lineage>
</organism>
<sequence>MYVNSQATYDFSPITDSILTASPPVEKCIRVTEQAATNDDDGPRKDHNAALAEYRFGLGQAVSTATQVFAWAPQLTSRYAQGATYLIAINRSLGAACKKIVDAKYCKTIYTQDLATVEIDRKRETLSQFRDASRGLVQMIQKNGEKCAEQLHTWHNNAIFETEEAEKKLQHAENTLKAMEDQAQPKRKKYQKGLDYIASLKKSIAEQEIIKETRTCKMLKISRFSLGYIKRLHLASDERGG</sequence>